<dbReference type="Gene3D" id="3.20.20.100">
    <property type="entry name" value="NADP-dependent oxidoreductase domain"/>
    <property type="match status" value="1"/>
</dbReference>
<name>A0AAI8YY21_9PEZI</name>
<dbReference type="SUPFAM" id="SSF51430">
    <property type="entry name" value="NAD(P)-linked oxidoreductase"/>
    <property type="match status" value="1"/>
</dbReference>
<organism evidence="3 4">
    <name type="scientific">Lecanosticta acicola</name>
    <dbReference type="NCBI Taxonomy" id="111012"/>
    <lineage>
        <taxon>Eukaryota</taxon>
        <taxon>Fungi</taxon>
        <taxon>Dikarya</taxon>
        <taxon>Ascomycota</taxon>
        <taxon>Pezizomycotina</taxon>
        <taxon>Dothideomycetes</taxon>
        <taxon>Dothideomycetidae</taxon>
        <taxon>Mycosphaerellales</taxon>
        <taxon>Mycosphaerellaceae</taxon>
        <taxon>Lecanosticta</taxon>
    </lineage>
</organism>
<dbReference type="AlphaFoldDB" id="A0AAI8YY21"/>
<sequence>MAQQGIKVVCGGGGINPESPFGDPDFLKRTFDILDKGGCHTIDTAALYGDSEVILGKCEAGKRFTIDTKTKGGFNPAGGGKKDIILAEAKASKERLGTTVDIFYIHSPDHNTDLDETLSAINDVYKSGFFKRFGLSNYLAADVQKVYDHCKSKGYVLPTVYQGNYSAIARLQETMLFPTLRKLGIAFYAYSPLAGGFLTKSKEQIAQGAGRFQRGTFIGDMYTDMYAKDSFLEALSDWADIAKEENVTRADLAYRWMRYNSPLKYEHGDAIIIGASSIDQLEETLGSINGGPLSDKAVKRIDEVWEKIAKDAPLDNFHQHDFTTTSRLLSI</sequence>
<dbReference type="EMBL" id="CAVMBE010000021">
    <property type="protein sequence ID" value="CAK3997299.1"/>
    <property type="molecule type" value="Genomic_DNA"/>
</dbReference>
<proteinExistence type="predicted"/>
<dbReference type="InterPro" id="IPR023210">
    <property type="entry name" value="NADP_OxRdtase_dom"/>
</dbReference>
<dbReference type="InterPro" id="IPR036812">
    <property type="entry name" value="NAD(P)_OxRdtase_dom_sf"/>
</dbReference>
<dbReference type="CDD" id="cd19075">
    <property type="entry name" value="AKR_AKR7A1-5"/>
    <property type="match status" value="1"/>
</dbReference>
<evidence type="ECO:0000259" key="2">
    <source>
        <dbReference type="Pfam" id="PF00248"/>
    </source>
</evidence>
<keyword evidence="1" id="KW-0560">Oxidoreductase</keyword>
<dbReference type="Pfam" id="PF00248">
    <property type="entry name" value="Aldo_ket_red"/>
    <property type="match status" value="1"/>
</dbReference>
<evidence type="ECO:0000313" key="4">
    <source>
        <dbReference type="Proteomes" id="UP001296104"/>
    </source>
</evidence>
<reference evidence="3" key="1">
    <citation type="submission" date="2023-11" db="EMBL/GenBank/DDBJ databases">
        <authorList>
            <person name="Alioto T."/>
            <person name="Alioto T."/>
            <person name="Gomez Garrido J."/>
        </authorList>
    </citation>
    <scope>NUCLEOTIDE SEQUENCE</scope>
</reference>
<dbReference type="GO" id="GO:0016491">
    <property type="term" value="F:oxidoreductase activity"/>
    <property type="evidence" value="ECO:0007669"/>
    <property type="project" value="UniProtKB-KW"/>
</dbReference>
<feature type="domain" description="NADP-dependent oxidoreductase" evidence="2">
    <location>
        <begin position="24"/>
        <end position="306"/>
    </location>
</feature>
<accession>A0AAI8YY21</accession>
<comment type="caution">
    <text evidence="3">The sequence shown here is derived from an EMBL/GenBank/DDBJ whole genome shotgun (WGS) entry which is preliminary data.</text>
</comment>
<gene>
    <name evidence="3" type="ORF">LECACI_7A004094</name>
</gene>
<evidence type="ECO:0000313" key="3">
    <source>
        <dbReference type="EMBL" id="CAK3997299.1"/>
    </source>
</evidence>
<evidence type="ECO:0000256" key="1">
    <source>
        <dbReference type="ARBA" id="ARBA00023002"/>
    </source>
</evidence>
<dbReference type="Proteomes" id="UP001296104">
    <property type="component" value="Unassembled WGS sequence"/>
</dbReference>
<keyword evidence="4" id="KW-1185">Reference proteome</keyword>
<dbReference type="PANTHER" id="PTHR43364">
    <property type="entry name" value="NADH-SPECIFIC METHYLGLYOXAL REDUCTASE-RELATED"/>
    <property type="match status" value="1"/>
</dbReference>
<dbReference type="InterPro" id="IPR050523">
    <property type="entry name" value="AKR_Detox_Biosynth"/>
</dbReference>
<dbReference type="PANTHER" id="PTHR43364:SF4">
    <property type="entry name" value="NAD(P)-LINKED OXIDOREDUCTASE SUPERFAMILY PROTEIN"/>
    <property type="match status" value="1"/>
</dbReference>
<protein>
    <recommendedName>
        <fullName evidence="2">NADP-dependent oxidoreductase domain-containing protein</fullName>
    </recommendedName>
</protein>